<name>A0A2H0KW13_9BACT</name>
<dbReference type="Proteomes" id="UP000229317">
    <property type="component" value="Unassembled WGS sequence"/>
</dbReference>
<organism evidence="1 2">
    <name type="scientific">Candidatus Portnoybacteria bacterium CG11_big_fil_rev_8_21_14_0_20_40_15</name>
    <dbReference type="NCBI Taxonomy" id="1974817"/>
    <lineage>
        <taxon>Bacteria</taxon>
        <taxon>Candidatus Portnoyibacteriota</taxon>
    </lineage>
</organism>
<sequence>MLIVIGKTKDRRPSTKLTVQTKNLDFRFTGAIIGLIKPARAFKVHGKRKVRLWRTLPRSAHTD</sequence>
<protein>
    <submittedName>
        <fullName evidence="1">Uncharacterized protein</fullName>
    </submittedName>
</protein>
<dbReference type="EMBL" id="PCVO01000004">
    <property type="protein sequence ID" value="PIQ75614.1"/>
    <property type="molecule type" value="Genomic_DNA"/>
</dbReference>
<gene>
    <name evidence="1" type="ORF">COV84_00445</name>
</gene>
<reference evidence="1 2" key="1">
    <citation type="submission" date="2017-09" db="EMBL/GenBank/DDBJ databases">
        <title>Depth-based differentiation of microbial function through sediment-hosted aquifers and enrichment of novel symbionts in the deep terrestrial subsurface.</title>
        <authorList>
            <person name="Probst A.J."/>
            <person name="Ladd B."/>
            <person name="Jarett J.K."/>
            <person name="Geller-Mcgrath D.E."/>
            <person name="Sieber C.M."/>
            <person name="Emerson J.B."/>
            <person name="Anantharaman K."/>
            <person name="Thomas B.C."/>
            <person name="Malmstrom R."/>
            <person name="Stieglmeier M."/>
            <person name="Klingl A."/>
            <person name="Woyke T."/>
            <person name="Ryan C.M."/>
            <person name="Banfield J.F."/>
        </authorList>
    </citation>
    <scope>NUCLEOTIDE SEQUENCE [LARGE SCALE GENOMIC DNA]</scope>
    <source>
        <strain evidence="1">CG11_big_fil_rev_8_21_14_0_20_40_15</strain>
    </source>
</reference>
<dbReference type="AlphaFoldDB" id="A0A2H0KW13"/>
<evidence type="ECO:0000313" key="2">
    <source>
        <dbReference type="Proteomes" id="UP000229317"/>
    </source>
</evidence>
<comment type="caution">
    <text evidence="1">The sequence shown here is derived from an EMBL/GenBank/DDBJ whole genome shotgun (WGS) entry which is preliminary data.</text>
</comment>
<accession>A0A2H0KW13</accession>
<proteinExistence type="predicted"/>
<evidence type="ECO:0000313" key="1">
    <source>
        <dbReference type="EMBL" id="PIQ75614.1"/>
    </source>
</evidence>